<name>A0ACD5T8B5_AVESA</name>
<reference evidence="1" key="2">
    <citation type="submission" date="2025-09" db="UniProtKB">
        <authorList>
            <consortium name="EnsemblPlants"/>
        </authorList>
    </citation>
    <scope>IDENTIFICATION</scope>
</reference>
<proteinExistence type="predicted"/>
<evidence type="ECO:0000313" key="2">
    <source>
        <dbReference type="Proteomes" id="UP001732700"/>
    </source>
</evidence>
<evidence type="ECO:0000313" key="1">
    <source>
        <dbReference type="EnsemblPlants" id="AVESA.00010b.r2.1AG0009120.1.CDS"/>
    </source>
</evidence>
<keyword evidence="2" id="KW-1185">Reference proteome</keyword>
<dbReference type="EnsemblPlants" id="AVESA.00010b.r2.1AG0009120.1">
    <property type="protein sequence ID" value="AVESA.00010b.r2.1AG0009120.1.CDS"/>
    <property type="gene ID" value="AVESA.00010b.r2.1AG0009120"/>
</dbReference>
<sequence>MQLPSIIKLADSAVGRKLASWRKTAMNSCMLVAAAMLAVTSGGLKIVIILFQAYGLVIESLGNLKIPAALLRVVLAALHLAEPTGDYGDGGDTTNLVPSLAIFYVTVLGQGILYIVPCVLQVFSFILQRSLARRAGLRDELLQAVASQALAVLAMESPRNCLAMSEEPGYVFIKELTTMIHVGRCRYIAASLLQNMCVHARSKLSKADLKELSNILPKVLEGIMNTDGAELKVLAGLSSQICIAIPGDFARELERGQNKERFIKRLVNSLNANMNTASHCPGVRRAVVEQAVCMMECSPAYTECFIKCGMMEVLVMAEHKHFKAKDYRYFSGDVGLMEHNVPLSALVARAKELMRGNGLFWDS</sequence>
<accession>A0ACD5T8B5</accession>
<dbReference type="Proteomes" id="UP001732700">
    <property type="component" value="Chromosome 1A"/>
</dbReference>
<protein>
    <submittedName>
        <fullName evidence="1">Uncharacterized protein</fullName>
    </submittedName>
</protein>
<reference evidence="1" key="1">
    <citation type="submission" date="2021-05" db="EMBL/GenBank/DDBJ databases">
        <authorList>
            <person name="Scholz U."/>
            <person name="Mascher M."/>
            <person name="Fiebig A."/>
        </authorList>
    </citation>
    <scope>NUCLEOTIDE SEQUENCE [LARGE SCALE GENOMIC DNA]</scope>
</reference>
<organism evidence="1 2">
    <name type="scientific">Avena sativa</name>
    <name type="common">Oat</name>
    <dbReference type="NCBI Taxonomy" id="4498"/>
    <lineage>
        <taxon>Eukaryota</taxon>
        <taxon>Viridiplantae</taxon>
        <taxon>Streptophyta</taxon>
        <taxon>Embryophyta</taxon>
        <taxon>Tracheophyta</taxon>
        <taxon>Spermatophyta</taxon>
        <taxon>Magnoliopsida</taxon>
        <taxon>Liliopsida</taxon>
        <taxon>Poales</taxon>
        <taxon>Poaceae</taxon>
        <taxon>BOP clade</taxon>
        <taxon>Pooideae</taxon>
        <taxon>Poodae</taxon>
        <taxon>Poeae</taxon>
        <taxon>Poeae Chloroplast Group 1 (Aveneae type)</taxon>
        <taxon>Aveninae</taxon>
        <taxon>Avena</taxon>
    </lineage>
</organism>